<protein>
    <recommendedName>
        <fullName evidence="5">Signal peptidase I</fullName>
    </recommendedName>
</protein>
<organism evidence="3 4">
    <name type="scientific">Lactonifactor longoviformis DSM 17459</name>
    <dbReference type="NCBI Taxonomy" id="1122155"/>
    <lineage>
        <taxon>Bacteria</taxon>
        <taxon>Bacillati</taxon>
        <taxon>Bacillota</taxon>
        <taxon>Clostridia</taxon>
        <taxon>Eubacteriales</taxon>
        <taxon>Clostridiaceae</taxon>
        <taxon>Lactonifactor</taxon>
    </lineage>
</organism>
<proteinExistence type="predicted"/>
<dbReference type="OrthoDB" id="1976837at2"/>
<feature type="region of interest" description="Disordered" evidence="1">
    <location>
        <begin position="157"/>
        <end position="241"/>
    </location>
</feature>
<feature type="compositionally biased region" description="Basic and acidic residues" evidence="1">
    <location>
        <begin position="291"/>
        <end position="305"/>
    </location>
</feature>
<keyword evidence="2" id="KW-0472">Membrane</keyword>
<dbReference type="AlphaFoldDB" id="A0A1M4UC06"/>
<dbReference type="Proteomes" id="UP000184245">
    <property type="component" value="Unassembled WGS sequence"/>
</dbReference>
<name>A0A1M4UC06_9CLOT</name>
<feature type="compositionally biased region" description="Acidic residues" evidence="1">
    <location>
        <begin position="211"/>
        <end position="220"/>
    </location>
</feature>
<evidence type="ECO:0000313" key="3">
    <source>
        <dbReference type="EMBL" id="SHE54186.1"/>
    </source>
</evidence>
<evidence type="ECO:0008006" key="5">
    <source>
        <dbReference type="Google" id="ProtNLM"/>
    </source>
</evidence>
<keyword evidence="2" id="KW-1133">Transmembrane helix</keyword>
<keyword evidence="4" id="KW-1185">Reference proteome</keyword>
<feature type="transmembrane region" description="Helical" evidence="2">
    <location>
        <begin position="105"/>
        <end position="126"/>
    </location>
</feature>
<dbReference type="RefSeq" id="WP_072849245.1">
    <property type="nucleotide sequence ID" value="NZ_FQVI01000002.1"/>
</dbReference>
<feature type="compositionally biased region" description="Basic and acidic residues" evidence="1">
    <location>
        <begin position="189"/>
        <end position="201"/>
    </location>
</feature>
<sequence>MSKFLKFIVNLIVICVVLVAGMLIAPPLLGVDTFMIDDVSIDSNLPMGSVTYAKRVKKENLSAGDKIMIQDGKQIYEYQIADMDTTAGSYTLKNPHNSKAEEQTVALTATVAKPVLTVPFIAYAVMALQSKEGLIIIGLGVVFLIILFVLAELWKKDTDEEEEDDEDEDYEDEDEEDDEDEPKSRRQLKKEAKRAEKEAKKEARRRRKEGLDDEDEEEELPPPVRRKPAAQPLTEKPAAASADAVLEETLASIAAGVAGVKESEVPVQEEIVLPQREEADNTKTMVMPGADEIKEAVAEKEDTPEKPQVTNTPEPELRKEKIRHTPSAQELLNKANRSGEEPKVEEDKDAGVTLLDYTDLL</sequence>
<evidence type="ECO:0000256" key="2">
    <source>
        <dbReference type="SAM" id="Phobius"/>
    </source>
</evidence>
<accession>A0A1M4UC06</accession>
<evidence type="ECO:0000313" key="4">
    <source>
        <dbReference type="Proteomes" id="UP000184245"/>
    </source>
</evidence>
<dbReference type="EMBL" id="FQVI01000002">
    <property type="protein sequence ID" value="SHE54186.1"/>
    <property type="molecule type" value="Genomic_DNA"/>
</dbReference>
<feature type="compositionally biased region" description="Basic and acidic residues" evidence="1">
    <location>
        <begin position="337"/>
        <end position="350"/>
    </location>
</feature>
<dbReference type="STRING" id="1122155.SAMN02745158_00838"/>
<evidence type="ECO:0000256" key="1">
    <source>
        <dbReference type="SAM" id="MobiDB-lite"/>
    </source>
</evidence>
<gene>
    <name evidence="3" type="ORF">SAMN02745158_00838</name>
</gene>
<feature type="transmembrane region" description="Helical" evidence="2">
    <location>
        <begin position="133"/>
        <end position="154"/>
    </location>
</feature>
<keyword evidence="2" id="KW-0812">Transmembrane</keyword>
<feature type="transmembrane region" description="Helical" evidence="2">
    <location>
        <begin position="7"/>
        <end position="29"/>
    </location>
</feature>
<feature type="region of interest" description="Disordered" evidence="1">
    <location>
        <begin position="262"/>
        <end position="361"/>
    </location>
</feature>
<feature type="compositionally biased region" description="Acidic residues" evidence="1">
    <location>
        <begin position="159"/>
        <end position="181"/>
    </location>
</feature>
<reference evidence="3 4" key="1">
    <citation type="submission" date="2016-11" db="EMBL/GenBank/DDBJ databases">
        <authorList>
            <person name="Jaros S."/>
            <person name="Januszkiewicz K."/>
            <person name="Wedrychowicz H."/>
        </authorList>
    </citation>
    <scope>NUCLEOTIDE SEQUENCE [LARGE SCALE GENOMIC DNA]</scope>
    <source>
        <strain evidence="3 4">DSM 17459</strain>
    </source>
</reference>